<sequence length="621" mass="69284">MSRLQKQADGRKKQAALGRTQARSHRDKSKSNRVSSSPPLWRLIHYGHNYRTQIWQAIACSILNKIFDLAPPVLIGAAVDVVVKQQDSLIAQWGVKDIFGQLLILSFLSFIIWGLESIFEYAYARLWRNLAQAIQHDLRLDAYGHLQSLELAYFEDRSTGRLMSILSDDINQLERFLDVGANDIIQVITTAIVIGGAFYILAPNVAWMTIVPIPFILWGSIAFQRRLAPRYADVREKVSLINGQLANNLTGITTIKSFTAEEYELGRIEAQSDAYRVSNKRAIALSAAFIPLIRMLILLGFTGILLYGGMDVVAGSLEVGTYSVLVFLTQRLLWPLTRLGETLDQYQRAMASTTRVMNLLDTPIEIHSGDTPLQVEQVRGEVLLKEVTFAYHDRAPVIHNLSLHIGAGKTIAIVGSTGSGKSTLVKLLLRLYEVQRGTITLDGIDLRQLRLKDLRRAIGLVSQDVFLFHGTVWENIAYGTFDATHAEVMAAAEIAEAHEFISQLPQGYDTIVGERGQKLSGGQQQRIAIARAILKNPPILILDEATSAVDNETEAAIQRSLEKITKNRTTIAIAHRLSTVRNADCIYVMEHGKLVEQGRHEQLLEQQGIYSSLWRVQSGIK</sequence>
<evidence type="ECO:0000256" key="5">
    <source>
        <dbReference type="ARBA" id="ARBA00022840"/>
    </source>
</evidence>
<dbReference type="Proteomes" id="UP000010471">
    <property type="component" value="Chromosome"/>
</dbReference>
<dbReference type="Gene3D" id="3.40.50.300">
    <property type="entry name" value="P-loop containing nucleotide triphosphate hydrolases"/>
    <property type="match status" value="1"/>
</dbReference>
<evidence type="ECO:0000256" key="7">
    <source>
        <dbReference type="ARBA" id="ARBA00023136"/>
    </source>
</evidence>
<evidence type="ECO:0000313" key="12">
    <source>
        <dbReference type="EMBL" id="AFZ17057.1"/>
    </source>
</evidence>
<feature type="compositionally biased region" description="Basic and acidic residues" evidence="8">
    <location>
        <begin position="1"/>
        <end position="12"/>
    </location>
</feature>
<protein>
    <submittedName>
        <fullName evidence="12">ABC-type multidrug transport system, ATPase and permease component</fullName>
    </submittedName>
</protein>
<reference evidence="12 13" key="1">
    <citation type="submission" date="2012-06" db="EMBL/GenBank/DDBJ databases">
        <title>Finished chromosome of genome of Microcoleus sp. PCC 7113.</title>
        <authorList>
            <consortium name="US DOE Joint Genome Institute"/>
            <person name="Gugger M."/>
            <person name="Coursin T."/>
            <person name="Rippka R."/>
            <person name="Tandeau De Marsac N."/>
            <person name="Huntemann M."/>
            <person name="Wei C.-L."/>
            <person name="Han J."/>
            <person name="Detter J.C."/>
            <person name="Han C."/>
            <person name="Tapia R."/>
            <person name="Chen A."/>
            <person name="Kyrpides N."/>
            <person name="Mavromatis K."/>
            <person name="Markowitz V."/>
            <person name="Szeto E."/>
            <person name="Ivanova N."/>
            <person name="Pagani I."/>
            <person name="Pati A."/>
            <person name="Goodwin L."/>
            <person name="Nordberg H.P."/>
            <person name="Cantor M.N."/>
            <person name="Hua S.X."/>
            <person name="Woyke T."/>
            <person name="Kerfeld C.A."/>
        </authorList>
    </citation>
    <scope>NUCLEOTIDE SEQUENCE [LARGE SCALE GENOMIC DNA]</scope>
    <source>
        <strain evidence="12 13">PCC 7113</strain>
    </source>
</reference>
<dbReference type="Gene3D" id="1.20.1560.10">
    <property type="entry name" value="ABC transporter type 1, transmembrane domain"/>
    <property type="match status" value="1"/>
</dbReference>
<evidence type="ECO:0000256" key="4">
    <source>
        <dbReference type="ARBA" id="ARBA00022741"/>
    </source>
</evidence>
<evidence type="ECO:0000256" key="8">
    <source>
        <dbReference type="SAM" id="MobiDB-lite"/>
    </source>
</evidence>
<dbReference type="SUPFAM" id="SSF90123">
    <property type="entry name" value="ABC transporter transmembrane region"/>
    <property type="match status" value="1"/>
</dbReference>
<dbReference type="PANTHER" id="PTHR43394:SF1">
    <property type="entry name" value="ATP-BINDING CASSETTE SUB-FAMILY B MEMBER 10, MITOCHONDRIAL"/>
    <property type="match status" value="1"/>
</dbReference>
<dbReference type="HOGENOM" id="CLU_000604_84_3_3"/>
<dbReference type="InterPro" id="IPR011527">
    <property type="entry name" value="ABC1_TM_dom"/>
</dbReference>
<dbReference type="PATRIC" id="fig|1173027.3.peg.1284"/>
<dbReference type="GO" id="GO:0005524">
    <property type="term" value="F:ATP binding"/>
    <property type="evidence" value="ECO:0007669"/>
    <property type="project" value="UniProtKB-KW"/>
</dbReference>
<evidence type="ECO:0000313" key="13">
    <source>
        <dbReference type="Proteomes" id="UP000010471"/>
    </source>
</evidence>
<evidence type="ECO:0000256" key="3">
    <source>
        <dbReference type="ARBA" id="ARBA00022692"/>
    </source>
</evidence>
<dbReference type="STRING" id="1173027.Mic7113_1166"/>
<evidence type="ECO:0000259" key="11">
    <source>
        <dbReference type="PROSITE" id="PS50929"/>
    </source>
</evidence>
<dbReference type="FunFam" id="3.40.50.300:FF:000287">
    <property type="entry name" value="Multidrug ABC transporter ATP-binding protein"/>
    <property type="match status" value="1"/>
</dbReference>
<name>K9WC38_9CYAN</name>
<dbReference type="InterPro" id="IPR039421">
    <property type="entry name" value="Type_1_exporter"/>
</dbReference>
<feature type="transmembrane region" description="Helical" evidence="9">
    <location>
        <begin position="207"/>
        <end position="223"/>
    </location>
</feature>
<gene>
    <name evidence="12" type="ORF">Mic7113_1166</name>
</gene>
<dbReference type="Pfam" id="PF00664">
    <property type="entry name" value="ABC_membrane"/>
    <property type="match status" value="1"/>
</dbReference>
<dbReference type="AlphaFoldDB" id="K9WC38"/>
<keyword evidence="6 9" id="KW-1133">Transmembrane helix</keyword>
<feature type="transmembrane region" description="Helical" evidence="9">
    <location>
        <begin position="98"/>
        <end position="119"/>
    </location>
</feature>
<feature type="transmembrane region" description="Helical" evidence="9">
    <location>
        <begin position="184"/>
        <end position="201"/>
    </location>
</feature>
<keyword evidence="4" id="KW-0547">Nucleotide-binding</keyword>
<evidence type="ECO:0000256" key="9">
    <source>
        <dbReference type="SAM" id="Phobius"/>
    </source>
</evidence>
<keyword evidence="2" id="KW-0813">Transport</keyword>
<dbReference type="PANTHER" id="PTHR43394">
    <property type="entry name" value="ATP-DEPENDENT PERMEASE MDL1, MITOCHONDRIAL"/>
    <property type="match status" value="1"/>
</dbReference>
<dbReference type="GO" id="GO:0016887">
    <property type="term" value="F:ATP hydrolysis activity"/>
    <property type="evidence" value="ECO:0007669"/>
    <property type="project" value="InterPro"/>
</dbReference>
<evidence type="ECO:0000256" key="2">
    <source>
        <dbReference type="ARBA" id="ARBA00022448"/>
    </source>
</evidence>
<dbReference type="KEGG" id="mic:Mic7113_1166"/>
<dbReference type="InterPro" id="IPR003439">
    <property type="entry name" value="ABC_transporter-like_ATP-bd"/>
</dbReference>
<dbReference type="PROSITE" id="PS50893">
    <property type="entry name" value="ABC_TRANSPORTER_2"/>
    <property type="match status" value="1"/>
</dbReference>
<keyword evidence="7 9" id="KW-0472">Membrane</keyword>
<dbReference type="PROSITE" id="PS00211">
    <property type="entry name" value="ABC_TRANSPORTER_1"/>
    <property type="match status" value="1"/>
</dbReference>
<dbReference type="SMART" id="SM00382">
    <property type="entry name" value="AAA"/>
    <property type="match status" value="1"/>
</dbReference>
<evidence type="ECO:0000256" key="1">
    <source>
        <dbReference type="ARBA" id="ARBA00004651"/>
    </source>
</evidence>
<dbReference type="eggNOG" id="COG1132">
    <property type="taxonomic scope" value="Bacteria"/>
</dbReference>
<feature type="region of interest" description="Disordered" evidence="8">
    <location>
        <begin position="1"/>
        <end position="36"/>
    </location>
</feature>
<dbReference type="GO" id="GO:0015421">
    <property type="term" value="F:ABC-type oligopeptide transporter activity"/>
    <property type="evidence" value="ECO:0007669"/>
    <property type="project" value="TreeGrafter"/>
</dbReference>
<comment type="subcellular location">
    <subcellularLocation>
        <location evidence="1">Cell membrane</location>
        <topology evidence="1">Multi-pass membrane protein</topology>
    </subcellularLocation>
</comment>
<dbReference type="EMBL" id="CP003630">
    <property type="protein sequence ID" value="AFZ17057.1"/>
    <property type="molecule type" value="Genomic_DNA"/>
</dbReference>
<organism evidence="12 13">
    <name type="scientific">Allocoleopsis franciscana PCC 7113</name>
    <dbReference type="NCBI Taxonomy" id="1173027"/>
    <lineage>
        <taxon>Bacteria</taxon>
        <taxon>Bacillati</taxon>
        <taxon>Cyanobacteriota</taxon>
        <taxon>Cyanophyceae</taxon>
        <taxon>Coleofasciculales</taxon>
        <taxon>Coleofasciculaceae</taxon>
        <taxon>Allocoleopsis</taxon>
        <taxon>Allocoleopsis franciscana</taxon>
    </lineage>
</organism>
<keyword evidence="3 9" id="KW-0812">Transmembrane</keyword>
<proteinExistence type="predicted"/>
<accession>K9WC38</accession>
<feature type="transmembrane region" description="Helical" evidence="9">
    <location>
        <begin position="282"/>
        <end position="306"/>
    </location>
</feature>
<evidence type="ECO:0000259" key="10">
    <source>
        <dbReference type="PROSITE" id="PS50893"/>
    </source>
</evidence>
<dbReference type="CDD" id="cd18565">
    <property type="entry name" value="ABC_6TM_exporter_like"/>
    <property type="match status" value="1"/>
</dbReference>
<feature type="domain" description="ABC transporter" evidence="10">
    <location>
        <begin position="382"/>
        <end position="616"/>
    </location>
</feature>
<dbReference type="InterPro" id="IPR027417">
    <property type="entry name" value="P-loop_NTPase"/>
</dbReference>
<dbReference type="PROSITE" id="PS50929">
    <property type="entry name" value="ABC_TM1F"/>
    <property type="match status" value="1"/>
</dbReference>
<dbReference type="SUPFAM" id="SSF52540">
    <property type="entry name" value="P-loop containing nucleoside triphosphate hydrolases"/>
    <property type="match status" value="1"/>
</dbReference>
<dbReference type="InterPro" id="IPR036640">
    <property type="entry name" value="ABC1_TM_sf"/>
</dbReference>
<dbReference type="GO" id="GO:0005886">
    <property type="term" value="C:plasma membrane"/>
    <property type="evidence" value="ECO:0007669"/>
    <property type="project" value="UniProtKB-SubCell"/>
</dbReference>
<evidence type="ECO:0000256" key="6">
    <source>
        <dbReference type="ARBA" id="ARBA00022989"/>
    </source>
</evidence>
<dbReference type="InterPro" id="IPR003593">
    <property type="entry name" value="AAA+_ATPase"/>
</dbReference>
<keyword evidence="13" id="KW-1185">Reference proteome</keyword>
<dbReference type="InterPro" id="IPR017871">
    <property type="entry name" value="ABC_transporter-like_CS"/>
</dbReference>
<dbReference type="Pfam" id="PF00005">
    <property type="entry name" value="ABC_tran"/>
    <property type="match status" value="1"/>
</dbReference>
<keyword evidence="5" id="KW-0067">ATP-binding</keyword>
<feature type="domain" description="ABC transmembrane type-1" evidence="11">
    <location>
        <begin position="55"/>
        <end position="348"/>
    </location>
</feature>